<dbReference type="KEGG" id="scm:SCHCO_02704734"/>
<dbReference type="SUPFAM" id="SSF53474">
    <property type="entry name" value="alpha/beta-Hydrolases"/>
    <property type="match status" value="1"/>
</dbReference>
<dbReference type="InterPro" id="IPR050266">
    <property type="entry name" value="AB_hydrolase_sf"/>
</dbReference>
<dbReference type="eggNOG" id="ENOG502SJFK">
    <property type="taxonomic scope" value="Eukaryota"/>
</dbReference>
<reference evidence="3 4" key="1">
    <citation type="journal article" date="2010" name="Nat. Biotechnol.">
        <title>Genome sequence of the model mushroom Schizophyllum commune.</title>
        <authorList>
            <person name="Ohm R.A."/>
            <person name="de Jong J.F."/>
            <person name="Lugones L.G."/>
            <person name="Aerts A."/>
            <person name="Kothe E."/>
            <person name="Stajich J.E."/>
            <person name="de Vries R.P."/>
            <person name="Record E."/>
            <person name="Levasseur A."/>
            <person name="Baker S.E."/>
            <person name="Bartholomew K.A."/>
            <person name="Coutinho P.M."/>
            <person name="Erdmann S."/>
            <person name="Fowler T.J."/>
            <person name="Gathman A.C."/>
            <person name="Lombard V."/>
            <person name="Henrissat B."/>
            <person name="Knabe N."/>
            <person name="Kuees U."/>
            <person name="Lilly W.W."/>
            <person name="Lindquist E."/>
            <person name="Lucas S."/>
            <person name="Magnuson J.K."/>
            <person name="Piumi F."/>
            <person name="Raudaskoski M."/>
            <person name="Salamov A."/>
            <person name="Schmutz J."/>
            <person name="Schwarze F.W.M.R."/>
            <person name="vanKuyk P.A."/>
            <person name="Horton J.S."/>
            <person name="Grigoriev I.V."/>
            <person name="Woesten H.A.B."/>
        </authorList>
    </citation>
    <scope>NUCLEOTIDE SEQUENCE [LARGE SCALE GENOMIC DNA]</scope>
    <source>
        <strain evidence="4">H4-8 / FGSC 9210</strain>
    </source>
</reference>
<sequence>MPHVPITLTSGQPASVWYHISTPSEVSAEAIDPSLPTILCIHGVYVAQQIFESQFNDPRLRQFNLVAVDRLGHGDTEGRITDDYDPLKTAEDLKRVMDALNIPTFHILGLGVGTIVAQELAIAYPETVKSLTLVSVAPFAEPEGVNEGRKEVFDLWRQLDESKDASFLEDIVFGAMQLLFHNHVNNQASAIRDTLLQQGFRNWMGSEENLIQARNANLNYFTNRRILTKNELSKIKAPVQFFHGSDDVAYPYEYTLNVAEDHRAVGVEVAGVYKVPGPHDLLLLYPDEVNPRLRDLVLRVEGREDSPVPQPGPLPTPWTDILTERGFYKPDDDSDSD</sequence>
<dbReference type="InterPro" id="IPR000073">
    <property type="entry name" value="AB_hydrolase_1"/>
</dbReference>
<protein>
    <recommendedName>
        <fullName evidence="2">AB hydrolase-1 domain-containing protein</fullName>
    </recommendedName>
</protein>
<dbReference type="Gene3D" id="3.40.50.1820">
    <property type="entry name" value="alpha/beta hydrolase"/>
    <property type="match status" value="1"/>
</dbReference>
<feature type="compositionally biased region" description="Basic and acidic residues" evidence="1">
    <location>
        <begin position="322"/>
        <end position="331"/>
    </location>
</feature>
<evidence type="ECO:0000313" key="4">
    <source>
        <dbReference type="Proteomes" id="UP000007431"/>
    </source>
</evidence>
<organism evidence="4">
    <name type="scientific">Schizophyllum commune (strain H4-8 / FGSC 9210)</name>
    <name type="common">Split gill fungus</name>
    <dbReference type="NCBI Taxonomy" id="578458"/>
    <lineage>
        <taxon>Eukaryota</taxon>
        <taxon>Fungi</taxon>
        <taxon>Dikarya</taxon>
        <taxon>Basidiomycota</taxon>
        <taxon>Agaricomycotina</taxon>
        <taxon>Agaricomycetes</taxon>
        <taxon>Agaricomycetidae</taxon>
        <taxon>Agaricales</taxon>
        <taxon>Schizophyllaceae</taxon>
        <taxon>Schizophyllum</taxon>
    </lineage>
</organism>
<evidence type="ECO:0000256" key="1">
    <source>
        <dbReference type="SAM" id="MobiDB-lite"/>
    </source>
</evidence>
<proteinExistence type="predicted"/>
<dbReference type="GeneID" id="9590180"/>
<dbReference type="VEuPathDB" id="FungiDB:SCHCODRAFT_02704734"/>
<dbReference type="RefSeq" id="XP_003028531.1">
    <property type="nucleotide sequence ID" value="XM_003028485.1"/>
</dbReference>
<feature type="domain" description="AB hydrolase-1" evidence="2">
    <location>
        <begin position="36"/>
        <end position="252"/>
    </location>
</feature>
<dbReference type="PANTHER" id="PTHR43798:SF33">
    <property type="entry name" value="HYDROLASE, PUTATIVE (AFU_ORTHOLOGUE AFUA_2G14860)-RELATED"/>
    <property type="match status" value="1"/>
</dbReference>
<evidence type="ECO:0000313" key="3">
    <source>
        <dbReference type="EMBL" id="EFI93628.1"/>
    </source>
</evidence>
<dbReference type="Pfam" id="PF00561">
    <property type="entry name" value="Abhydrolase_1"/>
    <property type="match status" value="1"/>
</dbReference>
<dbReference type="EMBL" id="GL377310">
    <property type="protein sequence ID" value="EFI93628.1"/>
    <property type="molecule type" value="Genomic_DNA"/>
</dbReference>
<dbReference type="OrthoDB" id="19657at2759"/>
<dbReference type="InterPro" id="IPR029058">
    <property type="entry name" value="AB_hydrolase_fold"/>
</dbReference>
<dbReference type="HOGENOM" id="CLU_070118_0_0_1"/>
<dbReference type="GO" id="GO:0016020">
    <property type="term" value="C:membrane"/>
    <property type="evidence" value="ECO:0007669"/>
    <property type="project" value="TreeGrafter"/>
</dbReference>
<dbReference type="PANTHER" id="PTHR43798">
    <property type="entry name" value="MONOACYLGLYCEROL LIPASE"/>
    <property type="match status" value="1"/>
</dbReference>
<gene>
    <name evidence="3" type="ORF">SCHCODRAFT_59521</name>
</gene>
<dbReference type="InParanoid" id="D8QD81"/>
<feature type="region of interest" description="Disordered" evidence="1">
    <location>
        <begin position="303"/>
        <end position="337"/>
    </location>
</feature>
<keyword evidence="4" id="KW-1185">Reference proteome</keyword>
<dbReference type="Proteomes" id="UP000007431">
    <property type="component" value="Unassembled WGS sequence"/>
</dbReference>
<name>D8QD81_SCHCM</name>
<dbReference type="AlphaFoldDB" id="D8QD81"/>
<accession>D8QD81</accession>
<dbReference type="OMA" id="HAKEWEA"/>
<evidence type="ECO:0000259" key="2">
    <source>
        <dbReference type="Pfam" id="PF00561"/>
    </source>
</evidence>